<organism evidence="1 2">
    <name type="scientific">Phoenicibacter congonensis</name>
    <dbReference type="NCBI Taxonomy" id="1944646"/>
    <lineage>
        <taxon>Bacteria</taxon>
        <taxon>Bacillati</taxon>
        <taxon>Actinomycetota</taxon>
        <taxon>Coriobacteriia</taxon>
        <taxon>Eggerthellales</taxon>
        <taxon>Eggerthellaceae</taxon>
        <taxon>Phoenicibacter</taxon>
    </lineage>
</organism>
<proteinExistence type="predicted"/>
<dbReference type="EMBL" id="JAUMVS010000127">
    <property type="protein sequence ID" value="MDO4842262.1"/>
    <property type="molecule type" value="Genomic_DNA"/>
</dbReference>
<accession>A0AA43UB92</accession>
<protein>
    <submittedName>
        <fullName evidence="1">Uncharacterized protein</fullName>
    </submittedName>
</protein>
<reference evidence="1" key="1">
    <citation type="submission" date="2023-07" db="EMBL/GenBank/DDBJ databases">
        <title>Between Cages and Wild: Unraveling the Impact of Captivity on Animal Microbiomes and Antimicrobial Resistance.</title>
        <authorList>
            <person name="Schmartz G.P."/>
            <person name="Rehner J."/>
            <person name="Schuff M.J."/>
            <person name="Becker S.L."/>
            <person name="Kravczyk M."/>
            <person name="Gurevich A."/>
            <person name="Francke R."/>
            <person name="Mueller R."/>
            <person name="Keller V."/>
            <person name="Keller A."/>
        </authorList>
    </citation>
    <scope>NUCLEOTIDE SEQUENCE</scope>
    <source>
        <strain evidence="1">S12M_St_49</strain>
    </source>
</reference>
<evidence type="ECO:0000313" key="2">
    <source>
        <dbReference type="Proteomes" id="UP001168575"/>
    </source>
</evidence>
<dbReference type="Proteomes" id="UP001168575">
    <property type="component" value="Unassembled WGS sequence"/>
</dbReference>
<sequence length="75" mass="8601">MAFAPSVFVNLPFALAVNLQPGTVDYNVKRTALAVHFERNVQRFETFAKGRIIGNTRLLNFEEENMFRPDLSTLR</sequence>
<comment type="caution">
    <text evidence="1">The sequence shown here is derived from an EMBL/GenBank/DDBJ whole genome shotgun (WGS) entry which is preliminary data.</text>
</comment>
<dbReference type="AlphaFoldDB" id="A0AA43UB92"/>
<gene>
    <name evidence="1" type="ORF">Q3982_06255</name>
</gene>
<evidence type="ECO:0000313" key="1">
    <source>
        <dbReference type="EMBL" id="MDO4842262.1"/>
    </source>
</evidence>
<name>A0AA43UB92_9ACTN</name>
<keyword evidence="2" id="KW-1185">Reference proteome</keyword>